<name>A0ABQ7V0W5_SOLTU</name>
<sequence>MLRDVVNGKLATWEELLPLVEFAYNRDVVLSLDGSKRAEAMKKLHEKVRLHLEKKNQEVAQKANNGRKRIVLEPRAISHSSEDKVDVGVGPFQVLERLNDNLYKIDLPPEYQVQYTFNVCDLSPFSTFDDDDSSNLRTNSFQEGENDAIRIAPRPFTRSQARDLQRMQGFFMKLEVLELVLMAKKGFHALKIAWGSEGKTVDETVTLGKQEPFGI</sequence>
<accession>A0ABQ7V0W5</accession>
<feature type="domain" description="Tf2-1-like SH3-like" evidence="1">
    <location>
        <begin position="89"/>
        <end position="125"/>
    </location>
</feature>
<gene>
    <name evidence="2" type="ORF">KY290_021218</name>
</gene>
<evidence type="ECO:0000313" key="3">
    <source>
        <dbReference type="Proteomes" id="UP000826656"/>
    </source>
</evidence>
<proteinExistence type="predicted"/>
<dbReference type="EMBL" id="JAIVGD010000015">
    <property type="protein sequence ID" value="KAH0757725.1"/>
    <property type="molecule type" value="Genomic_DNA"/>
</dbReference>
<dbReference type="InterPro" id="IPR056924">
    <property type="entry name" value="SH3_Tf2-1"/>
</dbReference>
<dbReference type="Pfam" id="PF24626">
    <property type="entry name" value="SH3_Tf2-1"/>
    <property type="match status" value="1"/>
</dbReference>
<organism evidence="2 3">
    <name type="scientific">Solanum tuberosum</name>
    <name type="common">Potato</name>
    <dbReference type="NCBI Taxonomy" id="4113"/>
    <lineage>
        <taxon>Eukaryota</taxon>
        <taxon>Viridiplantae</taxon>
        <taxon>Streptophyta</taxon>
        <taxon>Embryophyta</taxon>
        <taxon>Tracheophyta</taxon>
        <taxon>Spermatophyta</taxon>
        <taxon>Magnoliopsida</taxon>
        <taxon>eudicotyledons</taxon>
        <taxon>Gunneridae</taxon>
        <taxon>Pentapetalae</taxon>
        <taxon>asterids</taxon>
        <taxon>lamiids</taxon>
        <taxon>Solanales</taxon>
        <taxon>Solanaceae</taxon>
        <taxon>Solanoideae</taxon>
        <taxon>Solaneae</taxon>
        <taxon>Solanum</taxon>
    </lineage>
</organism>
<evidence type="ECO:0000259" key="1">
    <source>
        <dbReference type="Pfam" id="PF24626"/>
    </source>
</evidence>
<dbReference type="Proteomes" id="UP000826656">
    <property type="component" value="Unassembled WGS sequence"/>
</dbReference>
<comment type="caution">
    <text evidence="2">The sequence shown here is derived from an EMBL/GenBank/DDBJ whole genome shotgun (WGS) entry which is preliminary data.</text>
</comment>
<evidence type="ECO:0000313" key="2">
    <source>
        <dbReference type="EMBL" id="KAH0757725.1"/>
    </source>
</evidence>
<protein>
    <recommendedName>
        <fullName evidence="1">Tf2-1-like SH3-like domain-containing protein</fullName>
    </recommendedName>
</protein>
<keyword evidence="3" id="KW-1185">Reference proteome</keyword>
<reference evidence="2 3" key="1">
    <citation type="journal article" date="2021" name="bioRxiv">
        <title>Chromosome-scale and haplotype-resolved genome assembly of a tetraploid potato cultivar.</title>
        <authorList>
            <person name="Sun H."/>
            <person name="Jiao W.-B."/>
            <person name="Krause K."/>
            <person name="Campoy J.A."/>
            <person name="Goel M."/>
            <person name="Folz-Donahue K."/>
            <person name="Kukat C."/>
            <person name="Huettel B."/>
            <person name="Schneeberger K."/>
        </authorList>
    </citation>
    <scope>NUCLEOTIDE SEQUENCE [LARGE SCALE GENOMIC DNA]</scope>
    <source>
        <strain evidence="2">SolTubOtavaFocal</strain>
        <tissue evidence="2">Leaves</tissue>
    </source>
</reference>